<evidence type="ECO:0000313" key="3">
    <source>
        <dbReference type="Proteomes" id="UP000198748"/>
    </source>
</evidence>
<protein>
    <submittedName>
        <fullName evidence="2">Uncharacterized protein</fullName>
    </submittedName>
</protein>
<proteinExistence type="predicted"/>
<dbReference type="AlphaFoldDB" id="A0A1G7D3L0"/>
<keyword evidence="3" id="KW-1185">Reference proteome</keyword>
<gene>
    <name evidence="2" type="ORF">SAMN04487996_10589</name>
</gene>
<feature type="transmembrane region" description="Helical" evidence="1">
    <location>
        <begin position="126"/>
        <end position="144"/>
    </location>
</feature>
<keyword evidence="1" id="KW-0812">Transmembrane</keyword>
<evidence type="ECO:0000313" key="2">
    <source>
        <dbReference type="EMBL" id="SDE45315.1"/>
    </source>
</evidence>
<organism evidence="2 3">
    <name type="scientific">Dyadobacter soli</name>
    <dbReference type="NCBI Taxonomy" id="659014"/>
    <lineage>
        <taxon>Bacteria</taxon>
        <taxon>Pseudomonadati</taxon>
        <taxon>Bacteroidota</taxon>
        <taxon>Cytophagia</taxon>
        <taxon>Cytophagales</taxon>
        <taxon>Spirosomataceae</taxon>
        <taxon>Dyadobacter</taxon>
    </lineage>
</organism>
<reference evidence="3" key="1">
    <citation type="submission" date="2016-10" db="EMBL/GenBank/DDBJ databases">
        <authorList>
            <person name="Varghese N."/>
            <person name="Submissions S."/>
        </authorList>
    </citation>
    <scope>NUCLEOTIDE SEQUENCE [LARGE SCALE GENOMIC DNA]</scope>
    <source>
        <strain evidence="3">DSM 25329</strain>
    </source>
</reference>
<evidence type="ECO:0000256" key="1">
    <source>
        <dbReference type="SAM" id="Phobius"/>
    </source>
</evidence>
<dbReference type="EMBL" id="FNAN01000005">
    <property type="protein sequence ID" value="SDE45315.1"/>
    <property type="molecule type" value="Genomic_DNA"/>
</dbReference>
<accession>A0A1G7D3L0</accession>
<dbReference type="OrthoDB" id="677977at2"/>
<keyword evidence="1" id="KW-0472">Membrane</keyword>
<dbReference type="STRING" id="659014.SAMN04487996_10589"/>
<sequence>MKPEIRNILGGITGAVVLNLVHEVAKRISHKAPRVDLLGEEAVTKTAEALGVEAPTGEALTASTFVADLASNAGYYAMIGKGDNDTILLRGAGYGLMAGLGAIGLAKPLGLNESTVARTDETKVLTVTWYVLGGLAAALAIKSLR</sequence>
<name>A0A1G7D3L0_9BACT</name>
<dbReference type="RefSeq" id="WP_090148567.1">
    <property type="nucleotide sequence ID" value="NZ_FNAN01000005.1"/>
</dbReference>
<keyword evidence="1" id="KW-1133">Transmembrane helix</keyword>
<feature type="transmembrane region" description="Helical" evidence="1">
    <location>
        <begin position="87"/>
        <end position="106"/>
    </location>
</feature>
<dbReference type="Proteomes" id="UP000198748">
    <property type="component" value="Unassembled WGS sequence"/>
</dbReference>